<accession>A0ABW3MNG1</accession>
<dbReference type="EMBL" id="JBHTIS010003246">
    <property type="protein sequence ID" value="MFD1050989.1"/>
    <property type="molecule type" value="Genomic_DNA"/>
</dbReference>
<keyword evidence="2" id="KW-1185">Reference proteome</keyword>
<name>A0ABW3MNG1_9PSEU</name>
<reference evidence="2" key="1">
    <citation type="journal article" date="2019" name="Int. J. Syst. Evol. Microbiol.">
        <title>The Global Catalogue of Microorganisms (GCM) 10K type strain sequencing project: providing services to taxonomists for standard genome sequencing and annotation.</title>
        <authorList>
            <consortium name="The Broad Institute Genomics Platform"/>
            <consortium name="The Broad Institute Genome Sequencing Center for Infectious Disease"/>
            <person name="Wu L."/>
            <person name="Ma J."/>
        </authorList>
    </citation>
    <scope>NUCLEOTIDE SEQUENCE [LARGE SCALE GENOMIC DNA]</scope>
    <source>
        <strain evidence="2">JCM 31486</strain>
    </source>
</reference>
<comment type="caution">
    <text evidence="1">The sequence shown here is derived from an EMBL/GenBank/DDBJ whole genome shotgun (WGS) entry which is preliminary data.</text>
</comment>
<dbReference type="InterPro" id="IPR029052">
    <property type="entry name" value="Metallo-depent_PP-like"/>
</dbReference>
<organism evidence="1 2">
    <name type="scientific">Kibdelosporangium lantanae</name>
    <dbReference type="NCBI Taxonomy" id="1497396"/>
    <lineage>
        <taxon>Bacteria</taxon>
        <taxon>Bacillati</taxon>
        <taxon>Actinomycetota</taxon>
        <taxon>Actinomycetes</taxon>
        <taxon>Pseudonocardiales</taxon>
        <taxon>Pseudonocardiaceae</taxon>
        <taxon>Kibdelosporangium</taxon>
    </lineage>
</organism>
<dbReference type="Gene3D" id="3.60.21.10">
    <property type="match status" value="1"/>
</dbReference>
<protein>
    <submittedName>
        <fullName evidence="1">TIGR03767 family metallophosphoesterase</fullName>
    </submittedName>
</protein>
<gene>
    <name evidence="1" type="ORF">ACFQ1S_38405</name>
</gene>
<evidence type="ECO:0000313" key="1">
    <source>
        <dbReference type="EMBL" id="MFD1050989.1"/>
    </source>
</evidence>
<evidence type="ECO:0000313" key="2">
    <source>
        <dbReference type="Proteomes" id="UP001597045"/>
    </source>
</evidence>
<dbReference type="SUPFAM" id="SSF56300">
    <property type="entry name" value="Metallo-dependent phosphatases"/>
    <property type="match status" value="1"/>
</dbReference>
<sequence length="201" mass="21825">TNRAGLADGSIGDGQLKWLERTLQAGSSRYYDSRGTLVRSGATDTLFVLFSHHTSETMGNTLPDPTNLLEPRHDGPTLVALLNRFPNVVAWVNGHTHHNRITAHPGATPEQGFWEVNTASHTDYPHHARVIELTDNGDGTLSLFTTLIEADSPYSTDFGDSSPAGLASLYREIAVNDIHADPSRTGVPTDLNTELVLAKPF</sequence>
<dbReference type="Proteomes" id="UP001597045">
    <property type="component" value="Unassembled WGS sequence"/>
</dbReference>
<feature type="non-terminal residue" evidence="1">
    <location>
        <position position="1"/>
    </location>
</feature>
<proteinExistence type="predicted"/>